<dbReference type="AlphaFoldDB" id="A0A2T0X0Y5"/>
<dbReference type="GO" id="GO:0009986">
    <property type="term" value="C:cell surface"/>
    <property type="evidence" value="ECO:0007669"/>
    <property type="project" value="TreeGrafter"/>
</dbReference>
<dbReference type="InterPro" id="IPR052487">
    <property type="entry name" value="Galactose-binding_lectin"/>
</dbReference>
<accession>A0A2T0X0Y5</accession>
<comment type="caution">
    <text evidence="2">The sequence shown here is derived from an EMBL/GenBank/DDBJ whole genome shotgun (WGS) entry which is preliminary data.</text>
</comment>
<name>A0A2T0X0Y5_9RHOB</name>
<dbReference type="InterPro" id="IPR037221">
    <property type="entry name" value="H-type_lectin_dom_sf"/>
</dbReference>
<dbReference type="GO" id="GO:0098636">
    <property type="term" value="C:protein complex involved in cell adhesion"/>
    <property type="evidence" value="ECO:0007669"/>
    <property type="project" value="TreeGrafter"/>
</dbReference>
<dbReference type="Proteomes" id="UP000238801">
    <property type="component" value="Unassembled WGS sequence"/>
</dbReference>
<evidence type="ECO:0000313" key="3">
    <source>
        <dbReference type="Proteomes" id="UP000238801"/>
    </source>
</evidence>
<dbReference type="GO" id="GO:0046871">
    <property type="term" value="F:N-acetylgalactosamine binding"/>
    <property type="evidence" value="ECO:0007669"/>
    <property type="project" value="TreeGrafter"/>
</dbReference>
<feature type="domain" description="H-type lectin" evidence="1">
    <location>
        <begin position="40"/>
        <end position="104"/>
    </location>
</feature>
<dbReference type="PANTHER" id="PTHR46938">
    <property type="entry name" value="DISCOIDIN-1 SUBUNIT A-RELATED-RELATED"/>
    <property type="match status" value="1"/>
</dbReference>
<dbReference type="OrthoDB" id="7658568at2"/>
<dbReference type="GO" id="GO:0070492">
    <property type="term" value="F:oligosaccharide binding"/>
    <property type="evidence" value="ECO:0007669"/>
    <property type="project" value="TreeGrafter"/>
</dbReference>
<protein>
    <submittedName>
        <fullName evidence="2">H-type lectin domain-containing protein</fullName>
    </submittedName>
</protein>
<dbReference type="EMBL" id="PVTT01000002">
    <property type="protein sequence ID" value="PRY92608.1"/>
    <property type="molecule type" value="Genomic_DNA"/>
</dbReference>
<evidence type="ECO:0000313" key="2">
    <source>
        <dbReference type="EMBL" id="PRY92608.1"/>
    </source>
</evidence>
<proteinExistence type="predicted"/>
<gene>
    <name evidence="2" type="ORF">BCF33_1458</name>
</gene>
<dbReference type="GO" id="GO:0030247">
    <property type="term" value="F:polysaccharide binding"/>
    <property type="evidence" value="ECO:0007669"/>
    <property type="project" value="TreeGrafter"/>
</dbReference>
<dbReference type="GO" id="GO:0098609">
    <property type="term" value="P:cell-cell adhesion"/>
    <property type="evidence" value="ECO:0007669"/>
    <property type="project" value="TreeGrafter"/>
</dbReference>
<organism evidence="2 3">
    <name type="scientific">Hasllibacter halocynthiae</name>
    <dbReference type="NCBI Taxonomy" id="595589"/>
    <lineage>
        <taxon>Bacteria</taxon>
        <taxon>Pseudomonadati</taxon>
        <taxon>Pseudomonadota</taxon>
        <taxon>Alphaproteobacteria</taxon>
        <taxon>Rhodobacterales</taxon>
        <taxon>Roseobacteraceae</taxon>
        <taxon>Hasllibacter</taxon>
    </lineage>
</organism>
<evidence type="ECO:0000259" key="1">
    <source>
        <dbReference type="Pfam" id="PF09458"/>
    </source>
</evidence>
<reference evidence="2 3" key="1">
    <citation type="submission" date="2018-03" db="EMBL/GenBank/DDBJ databases">
        <title>Genomic Encyclopedia of Archaeal and Bacterial Type Strains, Phase II (KMG-II): from individual species to whole genera.</title>
        <authorList>
            <person name="Goeker M."/>
        </authorList>
    </citation>
    <scope>NUCLEOTIDE SEQUENCE [LARGE SCALE GENOMIC DNA]</scope>
    <source>
        <strain evidence="2 3">DSM 29318</strain>
    </source>
</reference>
<keyword evidence="2" id="KW-0430">Lectin</keyword>
<dbReference type="InterPro" id="IPR019019">
    <property type="entry name" value="H-type_lectin_domain"/>
</dbReference>
<dbReference type="GO" id="GO:0045335">
    <property type="term" value="C:phagocytic vesicle"/>
    <property type="evidence" value="ECO:0007669"/>
    <property type="project" value="TreeGrafter"/>
</dbReference>
<dbReference type="Gene3D" id="2.60.40.2080">
    <property type="match status" value="1"/>
</dbReference>
<keyword evidence="3" id="KW-1185">Reference proteome</keyword>
<dbReference type="RefSeq" id="WP_106160292.1">
    <property type="nucleotide sequence ID" value="NZ_PVTT01000002.1"/>
</dbReference>
<sequence>MMRIDRHRVAVAQGNVNLFSDFEEGGEMWTGDGVRSRDAAVAFALPFSGPPVVHVGLSMWDAAHDANMRVEVQAEDVTATGFRIVMHTWGDTRLARARAAWIAIGAAPNEDDWALY</sequence>
<dbReference type="Pfam" id="PF09458">
    <property type="entry name" value="H_lectin"/>
    <property type="match status" value="1"/>
</dbReference>
<dbReference type="SUPFAM" id="SSF141086">
    <property type="entry name" value="Agglutinin HPA-like"/>
    <property type="match status" value="1"/>
</dbReference>